<organism evidence="2 3">
    <name type="scientific">Salibacter halophilus</name>
    <dbReference type="NCBI Taxonomy" id="1803916"/>
    <lineage>
        <taxon>Bacteria</taxon>
        <taxon>Pseudomonadati</taxon>
        <taxon>Bacteroidota</taxon>
        <taxon>Flavobacteriia</taxon>
        <taxon>Flavobacteriales</taxon>
        <taxon>Salibacteraceae</taxon>
        <taxon>Salibacter</taxon>
    </lineage>
</organism>
<dbReference type="Proteomes" id="UP000435357">
    <property type="component" value="Unassembled WGS sequence"/>
</dbReference>
<protein>
    <submittedName>
        <fullName evidence="2">SDR family oxidoreductase</fullName>
    </submittedName>
</protein>
<dbReference type="InterPro" id="IPR002347">
    <property type="entry name" value="SDR_fam"/>
</dbReference>
<gene>
    <name evidence="2" type="ORF">F3059_08250</name>
</gene>
<reference evidence="2 3" key="1">
    <citation type="submission" date="2019-09" db="EMBL/GenBank/DDBJ databases">
        <title>Genomes of Cryomorphaceae.</title>
        <authorList>
            <person name="Bowman J.P."/>
        </authorList>
    </citation>
    <scope>NUCLEOTIDE SEQUENCE [LARGE SCALE GENOMIC DNA]</scope>
    <source>
        <strain evidence="2 3">KCTC 52047</strain>
    </source>
</reference>
<evidence type="ECO:0000313" key="2">
    <source>
        <dbReference type="EMBL" id="KAB1064017.1"/>
    </source>
</evidence>
<dbReference type="PANTHER" id="PTHR43157:SF31">
    <property type="entry name" value="PHOSPHATIDYLINOSITOL-GLYCAN BIOSYNTHESIS CLASS F PROTEIN"/>
    <property type="match status" value="1"/>
</dbReference>
<dbReference type="Pfam" id="PF00106">
    <property type="entry name" value="adh_short"/>
    <property type="match status" value="1"/>
</dbReference>
<dbReference type="CDD" id="cd05327">
    <property type="entry name" value="retinol-DH_like_SDR_c_like"/>
    <property type="match status" value="1"/>
</dbReference>
<dbReference type="SUPFAM" id="SSF51735">
    <property type="entry name" value="NAD(P)-binding Rossmann-fold domains"/>
    <property type="match status" value="1"/>
</dbReference>
<keyword evidence="3" id="KW-1185">Reference proteome</keyword>
<dbReference type="EMBL" id="WACR01000006">
    <property type="protein sequence ID" value="KAB1064017.1"/>
    <property type="molecule type" value="Genomic_DNA"/>
</dbReference>
<dbReference type="RefSeq" id="WP_151168107.1">
    <property type="nucleotide sequence ID" value="NZ_WACR01000006.1"/>
</dbReference>
<evidence type="ECO:0000313" key="3">
    <source>
        <dbReference type="Proteomes" id="UP000435357"/>
    </source>
</evidence>
<dbReference type="PRINTS" id="PR00081">
    <property type="entry name" value="GDHRDH"/>
</dbReference>
<dbReference type="GO" id="GO:0016491">
    <property type="term" value="F:oxidoreductase activity"/>
    <property type="evidence" value="ECO:0007669"/>
    <property type="project" value="UniProtKB-KW"/>
</dbReference>
<dbReference type="Gene3D" id="3.40.50.720">
    <property type="entry name" value="NAD(P)-binding Rossmann-like Domain"/>
    <property type="match status" value="1"/>
</dbReference>
<name>A0A6N6M858_9FLAO</name>
<comment type="caution">
    <text evidence="2">The sequence shown here is derived from an EMBL/GenBank/DDBJ whole genome shotgun (WGS) entry which is preliminary data.</text>
</comment>
<sequence length="281" mass="31205">MKTIVITGTTSGIGRQTALKLNAKGHHVIMLNRNEQKTKALQKELVQPAQSTFIFCDLADLKSVKSAAEKVKVGFESVDVVLNNAGGIIPDRQTTKDGLELTFQMNHLGHFLLTNELIPLLEKGKEPRIINVSSEAHKQGNPNFDDLQLENGYSSMKAYGNAKLFNIYFAQSLHDKLKDKGIAANALHPGVVDTKFGSDFKGFLKVLLKLFKPFMIKPEKGAETSIFLATSDEGYEQSGLYWKKKKPAKTASIAQNEENRKRLWKESDKLVKQVLTESDAA</sequence>
<proteinExistence type="predicted"/>
<dbReference type="PANTHER" id="PTHR43157">
    <property type="entry name" value="PHOSPHATIDYLINOSITOL-GLYCAN BIOSYNTHESIS CLASS F PROTEIN-RELATED"/>
    <property type="match status" value="1"/>
</dbReference>
<keyword evidence="1" id="KW-0560">Oxidoreductase</keyword>
<accession>A0A6N6M858</accession>
<dbReference type="InterPro" id="IPR036291">
    <property type="entry name" value="NAD(P)-bd_dom_sf"/>
</dbReference>
<evidence type="ECO:0000256" key="1">
    <source>
        <dbReference type="ARBA" id="ARBA00023002"/>
    </source>
</evidence>
<dbReference type="AlphaFoldDB" id="A0A6N6M858"/>
<dbReference type="OrthoDB" id="597510at2"/>